<feature type="non-terminal residue" evidence="1">
    <location>
        <position position="1"/>
    </location>
</feature>
<sequence length="57" mass="6969">LKEALLYEQKIENRTQLGIMQQPGDFHNGASFWSPRKIRETRELYKKKQRDQERLQH</sequence>
<dbReference type="GeneID" id="19141028"/>
<protein>
    <submittedName>
        <fullName evidence="1">Uncharacterized protein</fullName>
    </submittedName>
</protein>
<dbReference type="OrthoDB" id="3695090at2759"/>
<organism evidence="1 2">
    <name type="scientific">Cochliobolus sativus (strain ND90Pr / ATCC 201652)</name>
    <name type="common">Common root rot and spot blotch fungus</name>
    <name type="synonym">Bipolaris sorokiniana</name>
    <dbReference type="NCBI Taxonomy" id="665912"/>
    <lineage>
        <taxon>Eukaryota</taxon>
        <taxon>Fungi</taxon>
        <taxon>Dikarya</taxon>
        <taxon>Ascomycota</taxon>
        <taxon>Pezizomycotina</taxon>
        <taxon>Dothideomycetes</taxon>
        <taxon>Pleosporomycetidae</taxon>
        <taxon>Pleosporales</taxon>
        <taxon>Pleosporineae</taxon>
        <taxon>Pleosporaceae</taxon>
        <taxon>Bipolaris</taxon>
    </lineage>
</organism>
<evidence type="ECO:0000313" key="2">
    <source>
        <dbReference type="Proteomes" id="UP000016934"/>
    </source>
</evidence>
<gene>
    <name evidence="1" type="ORF">COCSADRAFT_84863</name>
</gene>
<dbReference type="Proteomes" id="UP000016934">
    <property type="component" value="Unassembled WGS sequence"/>
</dbReference>
<proteinExistence type="predicted"/>
<dbReference type="KEGG" id="bsc:COCSADRAFT_84863"/>
<evidence type="ECO:0000313" key="1">
    <source>
        <dbReference type="EMBL" id="EMD66393.1"/>
    </source>
</evidence>
<name>M2SGP3_COCSN</name>
<reference evidence="2" key="2">
    <citation type="journal article" date="2013" name="PLoS Genet.">
        <title>Comparative genome structure, secondary metabolite, and effector coding capacity across Cochliobolus pathogens.</title>
        <authorList>
            <person name="Condon B.J."/>
            <person name="Leng Y."/>
            <person name="Wu D."/>
            <person name="Bushley K.E."/>
            <person name="Ohm R.A."/>
            <person name="Otillar R."/>
            <person name="Martin J."/>
            <person name="Schackwitz W."/>
            <person name="Grimwood J."/>
            <person name="MohdZainudin N."/>
            <person name="Xue C."/>
            <person name="Wang R."/>
            <person name="Manning V.A."/>
            <person name="Dhillon B."/>
            <person name="Tu Z.J."/>
            <person name="Steffenson B.J."/>
            <person name="Salamov A."/>
            <person name="Sun H."/>
            <person name="Lowry S."/>
            <person name="LaButti K."/>
            <person name="Han J."/>
            <person name="Copeland A."/>
            <person name="Lindquist E."/>
            <person name="Barry K."/>
            <person name="Schmutz J."/>
            <person name="Baker S.E."/>
            <person name="Ciuffetti L.M."/>
            <person name="Grigoriev I.V."/>
            <person name="Zhong S."/>
            <person name="Turgeon B.G."/>
        </authorList>
    </citation>
    <scope>NUCLEOTIDE SEQUENCE [LARGE SCALE GENOMIC DNA]</scope>
    <source>
        <strain evidence="2">ND90Pr / ATCC 201652</strain>
    </source>
</reference>
<dbReference type="HOGENOM" id="CLU_3001946_0_0_1"/>
<reference evidence="1 2" key="1">
    <citation type="journal article" date="2012" name="PLoS Pathog.">
        <title>Diverse lifestyles and strategies of plant pathogenesis encoded in the genomes of eighteen Dothideomycetes fungi.</title>
        <authorList>
            <person name="Ohm R.A."/>
            <person name="Feau N."/>
            <person name="Henrissat B."/>
            <person name="Schoch C.L."/>
            <person name="Horwitz B.A."/>
            <person name="Barry K.W."/>
            <person name="Condon B.J."/>
            <person name="Copeland A.C."/>
            <person name="Dhillon B."/>
            <person name="Glaser F."/>
            <person name="Hesse C.N."/>
            <person name="Kosti I."/>
            <person name="LaButti K."/>
            <person name="Lindquist E.A."/>
            <person name="Lucas S."/>
            <person name="Salamov A.A."/>
            <person name="Bradshaw R.E."/>
            <person name="Ciuffetti L."/>
            <person name="Hamelin R.C."/>
            <person name="Kema G.H.J."/>
            <person name="Lawrence C."/>
            <person name="Scott J.A."/>
            <person name="Spatafora J.W."/>
            <person name="Turgeon B.G."/>
            <person name="de Wit P.J.G.M."/>
            <person name="Zhong S."/>
            <person name="Goodwin S.B."/>
            <person name="Grigoriev I.V."/>
        </authorList>
    </citation>
    <scope>NUCLEOTIDE SEQUENCE [LARGE SCALE GENOMIC DNA]</scope>
    <source>
        <strain evidence="2">ND90Pr / ATCC 201652</strain>
    </source>
</reference>
<keyword evidence="2" id="KW-1185">Reference proteome</keyword>
<accession>M2SGP3</accession>
<dbReference type="EMBL" id="KB445640">
    <property type="protein sequence ID" value="EMD66393.1"/>
    <property type="molecule type" value="Genomic_DNA"/>
</dbReference>
<dbReference type="AlphaFoldDB" id="M2SGP3"/>
<dbReference type="RefSeq" id="XP_007697897.1">
    <property type="nucleotide sequence ID" value="XM_007699707.1"/>
</dbReference>